<keyword evidence="5" id="KW-1185">Reference proteome</keyword>
<keyword evidence="2" id="KW-0732">Signal</keyword>
<comment type="caution">
    <text evidence="4">The sequence shown here is derived from an EMBL/GenBank/DDBJ whole genome shotgun (WGS) entry which is preliminary data.</text>
</comment>
<feature type="domain" description="Tip attachment protein J central straight fiber" evidence="3">
    <location>
        <begin position="800"/>
        <end position="871"/>
    </location>
</feature>
<evidence type="ECO:0000259" key="3">
    <source>
        <dbReference type="Pfam" id="PF09327"/>
    </source>
</evidence>
<protein>
    <submittedName>
        <fullName evidence="4">Putative tail protein</fullName>
    </submittedName>
</protein>
<proteinExistence type="predicted"/>
<evidence type="ECO:0000313" key="4">
    <source>
        <dbReference type="EMBL" id="PYE89571.1"/>
    </source>
</evidence>
<dbReference type="Proteomes" id="UP000247454">
    <property type="component" value="Unassembled WGS sequence"/>
</dbReference>
<dbReference type="RefSeq" id="WP_110748980.1">
    <property type="nucleotide sequence ID" value="NZ_QJTF01000003.1"/>
</dbReference>
<reference evidence="4 5" key="1">
    <citation type="submission" date="2018-06" db="EMBL/GenBank/DDBJ databases">
        <title>Genomic Encyclopedia of Type Strains, Phase III (KMG-III): the genomes of soil and plant-associated and newly described type strains.</title>
        <authorList>
            <person name="Whitman W."/>
        </authorList>
    </citation>
    <scope>NUCLEOTIDE SEQUENCE [LARGE SCALE GENOMIC DNA]</scope>
    <source>
        <strain evidence="4 5">ORS 1419</strain>
    </source>
</reference>
<keyword evidence="1" id="KW-0812">Transmembrane</keyword>
<evidence type="ECO:0000313" key="5">
    <source>
        <dbReference type="Proteomes" id="UP000247454"/>
    </source>
</evidence>
<dbReference type="InterPro" id="IPR015406">
    <property type="entry name" value="GpJ_CSF"/>
</dbReference>
<gene>
    <name evidence="4" type="ORF">C7477_10379</name>
</gene>
<dbReference type="EMBL" id="QJTF01000003">
    <property type="protein sequence ID" value="PYE89571.1"/>
    <property type="molecule type" value="Genomic_DNA"/>
</dbReference>
<sequence length="896" mass="97623">MMKLVFLTVWFVLAATMHAHAGIVVGAITALFGAISSLGALGQFILGVALTVGKSLIQRALAKDQKQKVAGVNGQLRVGGDNPLSFIVGTYATAGTLEYVNTWGRSGDTPNAYLTMVISLSDLPVTALRPRIWVNGEPCTIDFSDASYEQGFPVKEFSLDKGKNHLWVKFYDGNQTVVDPFLSSRFGGDPDRPWQADMVFRGVAYVIVTSKVNRELFPGVPQFKFEVDGIKAYDLRKDSTVGGSGPQRWEDQSTWEFSRNPKVIAYNVARGIYYQGQWVYGGQNMSAARLPASSWMAAMNECDVQVQLAGGGTEAQFIAGSEITVDIEPLDILDELDKACNGKTAEIGGIYKTHVGAPPLPVYAFTDEDVVITKGQSFEPFPGLESTFNGIQATYPEPEEAWGSKDAPPRYNADYEAADDGRRLIADATFPLVPNGRQVQQLMLSMINDSRRFRQHNFFLPPEAWLLEPVVDAVAWSSARNGYSNKLFTIGSMVDHPNCLQEVALKESDPSDYDWSASDQLPFTSGYLGSIRPPAQMMTGWQVAPATIYDAAGKARRPSIEVFFAGKLVDVRAVRVQVRLAEDGSQSFDGELPYGDPATNPDPNSVILNGTLLPDEDYQVRGIFVPYSGRATAWSAWLPVKTPNVLLGRDDVYFDVDIEDLGKGAKETLEWLGSSLRYVQEELDRIGNMASEQDAGNYFDKQQLRTEMSLTAKGLRADYLLQITTAIGPDSAIVSRIEQLEVQVNEDIAKAVDLLSAEIATVNGQVVANSQAITALSTTVAGISSSVTIRGQAQSSPGGGWARWGVEVKTGSNGQWSTGAFAIDTNGERSRVVFLVDQFMISDPSGNVVNPFIFQGGVAYMENARIGNVIFNQLSSANGKLIIRGSGNFADIRLFR</sequence>
<keyword evidence="1" id="KW-1133">Transmembrane helix</keyword>
<dbReference type="Pfam" id="PF09327">
    <property type="entry name" value="Phage_Tail_Tip"/>
    <property type="match status" value="1"/>
</dbReference>
<evidence type="ECO:0000256" key="1">
    <source>
        <dbReference type="SAM" id="Phobius"/>
    </source>
</evidence>
<feature type="chain" id="PRO_5016433858" evidence="2">
    <location>
        <begin position="22"/>
        <end position="896"/>
    </location>
</feature>
<dbReference type="OrthoDB" id="7822067at2"/>
<accession>A0A318T8D4</accession>
<organism evidence="4 5">
    <name type="scientific">Phyllobacterium leguminum</name>
    <dbReference type="NCBI Taxonomy" id="314237"/>
    <lineage>
        <taxon>Bacteria</taxon>
        <taxon>Pseudomonadati</taxon>
        <taxon>Pseudomonadota</taxon>
        <taxon>Alphaproteobacteria</taxon>
        <taxon>Hyphomicrobiales</taxon>
        <taxon>Phyllobacteriaceae</taxon>
        <taxon>Phyllobacterium</taxon>
    </lineage>
</organism>
<feature type="transmembrane region" description="Helical" evidence="1">
    <location>
        <begin position="31"/>
        <end position="53"/>
    </location>
</feature>
<evidence type="ECO:0000256" key="2">
    <source>
        <dbReference type="SAM" id="SignalP"/>
    </source>
</evidence>
<keyword evidence="1" id="KW-0472">Membrane</keyword>
<name>A0A318T8D4_9HYPH</name>
<feature type="signal peptide" evidence="2">
    <location>
        <begin position="1"/>
        <end position="21"/>
    </location>
</feature>
<dbReference type="AlphaFoldDB" id="A0A318T8D4"/>